<accession>A0AAE9ITI6</accession>
<evidence type="ECO:0000313" key="2">
    <source>
        <dbReference type="Proteomes" id="UP000827892"/>
    </source>
</evidence>
<protein>
    <submittedName>
        <fullName evidence="1">Uncharacterized protein</fullName>
    </submittedName>
</protein>
<gene>
    <name evidence="1" type="ORF">L3Y34_017542</name>
</gene>
<dbReference type="AlphaFoldDB" id="A0AAE9ITI6"/>
<organism evidence="1 2">
    <name type="scientific">Caenorhabditis briggsae</name>
    <dbReference type="NCBI Taxonomy" id="6238"/>
    <lineage>
        <taxon>Eukaryota</taxon>
        <taxon>Metazoa</taxon>
        <taxon>Ecdysozoa</taxon>
        <taxon>Nematoda</taxon>
        <taxon>Chromadorea</taxon>
        <taxon>Rhabditida</taxon>
        <taxon>Rhabditina</taxon>
        <taxon>Rhabditomorpha</taxon>
        <taxon>Rhabditoidea</taxon>
        <taxon>Rhabditidae</taxon>
        <taxon>Peloderinae</taxon>
        <taxon>Caenorhabditis</taxon>
    </lineage>
</organism>
<evidence type="ECO:0000313" key="1">
    <source>
        <dbReference type="EMBL" id="ULU04862.1"/>
    </source>
</evidence>
<dbReference type="EMBL" id="CP090892">
    <property type="protein sequence ID" value="ULU04862.1"/>
    <property type="molecule type" value="Genomic_DNA"/>
</dbReference>
<name>A0AAE9ITI6_CAEBR</name>
<proteinExistence type="predicted"/>
<reference evidence="1 2" key="1">
    <citation type="submission" date="2022-05" db="EMBL/GenBank/DDBJ databases">
        <title>Chromosome-level reference genomes for two strains of Caenorhabditis briggsae: an improved platform for comparative genomics.</title>
        <authorList>
            <person name="Stevens L."/>
            <person name="Andersen E.C."/>
        </authorList>
    </citation>
    <scope>NUCLEOTIDE SEQUENCE [LARGE SCALE GENOMIC DNA]</scope>
    <source>
        <strain evidence="1">QX1410_ONT</strain>
        <tissue evidence="1">Whole-organism</tissue>
    </source>
</reference>
<dbReference type="Proteomes" id="UP000827892">
    <property type="component" value="Chromosome II"/>
</dbReference>
<sequence>MSVNFLRIRNGNMEMCLPYEYFVQLAKNLIRDQAPIGTNFSAGFQARGQKVMDRIQREFEVNWRKK</sequence>